<feature type="domain" description="Glycosyltransferase subfamily 4-like N-terminal" evidence="2">
    <location>
        <begin position="23"/>
        <end position="166"/>
    </location>
</feature>
<dbReference type="CDD" id="cd03808">
    <property type="entry name" value="GT4_CapM-like"/>
    <property type="match status" value="1"/>
</dbReference>
<reference evidence="3" key="2">
    <citation type="submission" date="2020-09" db="EMBL/GenBank/DDBJ databases">
        <authorList>
            <person name="Sun Q."/>
            <person name="Zhou Y."/>
        </authorList>
    </citation>
    <scope>NUCLEOTIDE SEQUENCE</scope>
    <source>
        <strain evidence="3">CGMCC 1.12408</strain>
    </source>
</reference>
<evidence type="ECO:0000313" key="3">
    <source>
        <dbReference type="EMBL" id="GGA72892.1"/>
    </source>
</evidence>
<dbReference type="Proteomes" id="UP000613512">
    <property type="component" value="Unassembled WGS sequence"/>
</dbReference>
<evidence type="ECO:0000313" key="4">
    <source>
        <dbReference type="Proteomes" id="UP000613512"/>
    </source>
</evidence>
<dbReference type="RefSeq" id="WP_188384128.1">
    <property type="nucleotide sequence ID" value="NZ_BMEY01000006.1"/>
</dbReference>
<protein>
    <submittedName>
        <fullName evidence="3">Glycosyl transferase family 1</fullName>
    </submittedName>
</protein>
<comment type="caution">
    <text evidence="3">The sequence shown here is derived from an EMBL/GenBank/DDBJ whole genome shotgun (WGS) entry which is preliminary data.</text>
</comment>
<dbReference type="PANTHER" id="PTHR12526:SF630">
    <property type="entry name" value="GLYCOSYLTRANSFERASE"/>
    <property type="match status" value="1"/>
</dbReference>
<keyword evidence="3" id="KW-0808">Transferase</keyword>
<dbReference type="InterPro" id="IPR028098">
    <property type="entry name" value="Glyco_trans_4-like_N"/>
</dbReference>
<dbReference type="SUPFAM" id="SSF53756">
    <property type="entry name" value="UDP-Glycosyltransferase/glycogen phosphorylase"/>
    <property type="match status" value="1"/>
</dbReference>
<dbReference type="Pfam" id="PF00534">
    <property type="entry name" value="Glycos_transf_1"/>
    <property type="match status" value="1"/>
</dbReference>
<gene>
    <name evidence="3" type="ORF">GCM10008025_15840</name>
</gene>
<proteinExistence type="predicted"/>
<name>A0A916RWR9_9BACI</name>
<keyword evidence="4" id="KW-1185">Reference proteome</keyword>
<evidence type="ECO:0000259" key="1">
    <source>
        <dbReference type="Pfam" id="PF00534"/>
    </source>
</evidence>
<dbReference type="Gene3D" id="3.40.50.2000">
    <property type="entry name" value="Glycogen Phosphorylase B"/>
    <property type="match status" value="2"/>
</dbReference>
<feature type="domain" description="Glycosyl transferase family 1" evidence="1">
    <location>
        <begin position="184"/>
        <end position="350"/>
    </location>
</feature>
<dbReference type="GO" id="GO:0016757">
    <property type="term" value="F:glycosyltransferase activity"/>
    <property type="evidence" value="ECO:0007669"/>
    <property type="project" value="InterPro"/>
</dbReference>
<dbReference type="InterPro" id="IPR001296">
    <property type="entry name" value="Glyco_trans_1"/>
</dbReference>
<dbReference type="AlphaFoldDB" id="A0A916RWR9"/>
<dbReference type="EMBL" id="BMEY01000006">
    <property type="protein sequence ID" value="GGA72892.1"/>
    <property type="molecule type" value="Genomic_DNA"/>
</dbReference>
<accession>A0A916RWR9</accession>
<reference evidence="3" key="1">
    <citation type="journal article" date="2014" name="Int. J. Syst. Evol. Microbiol.">
        <title>Complete genome sequence of Corynebacterium casei LMG S-19264T (=DSM 44701T), isolated from a smear-ripened cheese.</title>
        <authorList>
            <consortium name="US DOE Joint Genome Institute (JGI-PGF)"/>
            <person name="Walter F."/>
            <person name="Albersmeier A."/>
            <person name="Kalinowski J."/>
            <person name="Ruckert C."/>
        </authorList>
    </citation>
    <scope>NUCLEOTIDE SEQUENCE</scope>
    <source>
        <strain evidence="3">CGMCC 1.12408</strain>
    </source>
</reference>
<evidence type="ECO:0000259" key="2">
    <source>
        <dbReference type="Pfam" id="PF13439"/>
    </source>
</evidence>
<dbReference type="PANTHER" id="PTHR12526">
    <property type="entry name" value="GLYCOSYLTRANSFERASE"/>
    <property type="match status" value="1"/>
</dbReference>
<dbReference type="Pfam" id="PF13439">
    <property type="entry name" value="Glyco_transf_4"/>
    <property type="match status" value="1"/>
</dbReference>
<organism evidence="3 4">
    <name type="scientific">Ornithinibacillus halotolerans</name>
    <dbReference type="NCBI Taxonomy" id="1274357"/>
    <lineage>
        <taxon>Bacteria</taxon>
        <taxon>Bacillati</taxon>
        <taxon>Bacillota</taxon>
        <taxon>Bacilli</taxon>
        <taxon>Bacillales</taxon>
        <taxon>Bacillaceae</taxon>
        <taxon>Ornithinibacillus</taxon>
    </lineage>
</organism>
<sequence length="381" mass="43798">MKCLYVTNIEHTIYLFFTPHIKLLKDMGVDVTVLTSVENEEKLKETLPGVKFQHIPFTRSVKSVTNIKVYRKLKQLFIREQYDFIHVHTPIAAFLTRLAAPKEQAIIYTAHGFHFHNKGSRLTNLMYYMAEKMVASKTSRVIVMNEEDRKKAEKLFQTEKIHLIHGVGVDAQFYNPKEYSHLDKKHLKEKLGIPIDAKVITQIADVNDNKRQIDIISAAELLKKYNQNFVILLIGNGPLLEHIQNQIVEKELENNVFCLGYRNDIRDILSITDIGLLVSLREGLPKSVMEMMAMEIPVVATNIRGNQDLIEDGENGYLIPTKNPVQLQKAINTLIQNVTLQKQMGREARKIILAKYDVKNILQETGKVYEHFMADRVEGMS</sequence>